<accession>A0A7C9I1R9</accession>
<keyword evidence="1" id="KW-0472">Membrane</keyword>
<organism evidence="2 3">
    <name type="scientific">Deinococcus arboris</name>
    <dbReference type="NCBI Taxonomy" id="2682977"/>
    <lineage>
        <taxon>Bacteria</taxon>
        <taxon>Thermotogati</taxon>
        <taxon>Deinococcota</taxon>
        <taxon>Deinococci</taxon>
        <taxon>Deinococcales</taxon>
        <taxon>Deinococcaceae</taxon>
        <taxon>Deinococcus</taxon>
    </lineage>
</organism>
<evidence type="ECO:0000256" key="1">
    <source>
        <dbReference type="SAM" id="Phobius"/>
    </source>
</evidence>
<keyword evidence="3" id="KW-1185">Reference proteome</keyword>
<feature type="transmembrane region" description="Helical" evidence="1">
    <location>
        <begin position="39"/>
        <end position="57"/>
    </location>
</feature>
<feature type="transmembrane region" description="Helical" evidence="1">
    <location>
        <begin position="7"/>
        <end position="27"/>
    </location>
</feature>
<dbReference type="AlphaFoldDB" id="A0A7C9I1R9"/>
<evidence type="ECO:0000313" key="2">
    <source>
        <dbReference type="EMBL" id="MVN89108.1"/>
    </source>
</evidence>
<reference evidence="2 3" key="1">
    <citation type="submission" date="2019-12" db="EMBL/GenBank/DDBJ databases">
        <title>Deinococcus sp. HMF7620 Genome sequencing and assembly.</title>
        <authorList>
            <person name="Kang H."/>
            <person name="Kim H."/>
            <person name="Joh K."/>
        </authorList>
    </citation>
    <scope>NUCLEOTIDE SEQUENCE [LARGE SCALE GENOMIC DNA]</scope>
    <source>
        <strain evidence="2 3">HMF7620</strain>
    </source>
</reference>
<evidence type="ECO:0000313" key="3">
    <source>
        <dbReference type="Proteomes" id="UP000483286"/>
    </source>
</evidence>
<dbReference type="EMBL" id="WQLB01000043">
    <property type="protein sequence ID" value="MVN89108.1"/>
    <property type="molecule type" value="Genomic_DNA"/>
</dbReference>
<sequence>MEPLSVGALFVGVAALGVLVWSVLKLGVLPAGQPWPQDVVLALHFSLPVLLVCVALCQTS</sequence>
<keyword evidence="1" id="KW-0812">Transmembrane</keyword>
<dbReference type="Proteomes" id="UP000483286">
    <property type="component" value="Unassembled WGS sequence"/>
</dbReference>
<gene>
    <name evidence="2" type="ORF">GO986_20415</name>
</gene>
<dbReference type="RefSeq" id="WP_157461370.1">
    <property type="nucleotide sequence ID" value="NZ_WQLB01000043.1"/>
</dbReference>
<proteinExistence type="predicted"/>
<keyword evidence="1" id="KW-1133">Transmembrane helix</keyword>
<protein>
    <submittedName>
        <fullName evidence="2">Uncharacterized protein</fullName>
    </submittedName>
</protein>
<name>A0A7C9I1R9_9DEIO</name>
<comment type="caution">
    <text evidence="2">The sequence shown here is derived from an EMBL/GenBank/DDBJ whole genome shotgun (WGS) entry which is preliminary data.</text>
</comment>